<evidence type="ECO:0000256" key="2">
    <source>
        <dbReference type="SAM" id="SignalP"/>
    </source>
</evidence>
<dbReference type="Proteomes" id="UP001301731">
    <property type="component" value="Chromosome"/>
</dbReference>
<evidence type="ECO:0000313" key="3">
    <source>
        <dbReference type="EMBL" id="WOX24627.1"/>
    </source>
</evidence>
<reference evidence="3 4" key="1">
    <citation type="submission" date="2023-10" db="EMBL/GenBank/DDBJ databases">
        <title>The genome sequence of Streptomyces sp. HUAS YS2.</title>
        <authorList>
            <person name="Mo P."/>
        </authorList>
    </citation>
    <scope>NUCLEOTIDE SEQUENCE [LARGE SCALE GENOMIC DNA]</scope>
    <source>
        <strain evidence="3 4">HUAS YS2</strain>
    </source>
</reference>
<protein>
    <recommendedName>
        <fullName evidence="5">Lipoprotein</fullName>
    </recommendedName>
</protein>
<evidence type="ECO:0000256" key="1">
    <source>
        <dbReference type="SAM" id="MobiDB-lite"/>
    </source>
</evidence>
<accession>A0ABZ0LYW5</accession>
<evidence type="ECO:0008006" key="5">
    <source>
        <dbReference type="Google" id="ProtNLM"/>
    </source>
</evidence>
<feature type="region of interest" description="Disordered" evidence="1">
    <location>
        <begin position="24"/>
        <end position="51"/>
    </location>
</feature>
<keyword evidence="4" id="KW-1185">Reference proteome</keyword>
<dbReference type="PROSITE" id="PS51257">
    <property type="entry name" value="PROKAR_LIPOPROTEIN"/>
    <property type="match status" value="1"/>
</dbReference>
<name>A0ABZ0LYW5_9ACTN</name>
<dbReference type="RefSeq" id="WP_318107073.1">
    <property type="nucleotide sequence ID" value="NZ_CP137573.1"/>
</dbReference>
<feature type="signal peptide" evidence="2">
    <location>
        <begin position="1"/>
        <end position="18"/>
    </location>
</feature>
<keyword evidence="2" id="KW-0732">Signal</keyword>
<proteinExistence type="predicted"/>
<feature type="chain" id="PRO_5045308737" description="Lipoprotein" evidence="2">
    <location>
        <begin position="19"/>
        <end position="177"/>
    </location>
</feature>
<feature type="compositionally biased region" description="Low complexity" evidence="1">
    <location>
        <begin position="29"/>
        <end position="40"/>
    </location>
</feature>
<evidence type="ECO:0000313" key="4">
    <source>
        <dbReference type="Proteomes" id="UP001301731"/>
    </source>
</evidence>
<sequence>MRKAMVAAAAAGVMLLVAGCGTEGGADKGGSSTTGGSSSAGTGGGSEAGGEKLTADAVKKEIETAATGAGFAQDATGDPVPAELKDCMVSWTADAEKAADPKKSYTDTVTALTGGGWTEGQSLDKSGSTIKTLAKSNWQLKASNHSMGMLKMVMFVGTDTGPECAALFKADLEKNKK</sequence>
<organism evidence="3 4">
    <name type="scientific">Streptomyces solicathayae</name>
    <dbReference type="NCBI Taxonomy" id="3081768"/>
    <lineage>
        <taxon>Bacteria</taxon>
        <taxon>Bacillati</taxon>
        <taxon>Actinomycetota</taxon>
        <taxon>Actinomycetes</taxon>
        <taxon>Kitasatosporales</taxon>
        <taxon>Streptomycetaceae</taxon>
        <taxon>Streptomyces</taxon>
    </lineage>
</organism>
<dbReference type="EMBL" id="CP137573">
    <property type="protein sequence ID" value="WOX24627.1"/>
    <property type="molecule type" value="Genomic_DNA"/>
</dbReference>
<gene>
    <name evidence="3" type="ORF">R2D22_25905</name>
</gene>